<dbReference type="PANTHER" id="PTHR42973">
    <property type="entry name" value="BINDING OXIDOREDUCTASE, PUTATIVE (AFU_ORTHOLOGUE AFUA_1G17690)-RELATED"/>
    <property type="match status" value="1"/>
</dbReference>
<dbReference type="PANTHER" id="PTHR42973:SF39">
    <property type="entry name" value="FAD-BINDING PCMH-TYPE DOMAIN-CONTAINING PROTEIN"/>
    <property type="match status" value="1"/>
</dbReference>
<accession>A0A8J2JA91</accession>
<evidence type="ECO:0000313" key="7">
    <source>
        <dbReference type="EMBL" id="CAG7561839.1"/>
    </source>
</evidence>
<evidence type="ECO:0000256" key="3">
    <source>
        <dbReference type="ARBA" id="ARBA00022630"/>
    </source>
</evidence>
<dbReference type="EMBL" id="CAJSTJ010000143">
    <property type="protein sequence ID" value="CAG7561839.1"/>
    <property type="molecule type" value="Genomic_DNA"/>
</dbReference>
<protein>
    <recommendedName>
        <fullName evidence="6">FAD-binding PCMH-type domain-containing protein</fullName>
    </recommendedName>
</protein>
<keyword evidence="4" id="KW-0274">FAD</keyword>
<gene>
    <name evidence="7" type="ORF">FEQUK3_LOCUS7550</name>
</gene>
<sequence>MSTYQYTTTPEYSAKILVKGTPEYDRCRRNNPSAVIPERYPCEIHIVRSPKDVSAALSRARELGVSVGIRGSGHLMSLPGLVDGGILIDTVNLNRHIDYDHKMQVVSFGPSVRMEELGPELERLRRFFPYGHAPTVGAAGFLLAGGLGWFPRGWGATCQNWIQKIEIVAPNGEVLIASPTENQDLWWAARGSGLAFFGVVTRIWCHTIKAAQMWERSLRFEINHNNYETLMIWALERGRDTPKYGTDLALTIDYPEKNDPAFTTDAVPPGANLHMVLNLISYTDTEREAATLLSAYDEVDPVVKEWLLHVQPLQKITYRDVFNRKKMFWGNGKFDRWQMNGMFTNPAVPLSRLLEIVKPAMLELRSRASSVFIMFCDVEPDETDAAFSLPAELYISTFSGWSDPALDSAMREPMLENYNRAFHIGTGMYIADFNVDRNDSNTKVMTDSALAKLLQIREKWDPTGLFPNYMKIVETHKRVNKCQNKALL</sequence>
<dbReference type="PROSITE" id="PS00862">
    <property type="entry name" value="OX2_COVAL_FAD"/>
    <property type="match status" value="1"/>
</dbReference>
<evidence type="ECO:0000259" key="6">
    <source>
        <dbReference type="PROSITE" id="PS51387"/>
    </source>
</evidence>
<dbReference type="PROSITE" id="PS51387">
    <property type="entry name" value="FAD_PCMH"/>
    <property type="match status" value="1"/>
</dbReference>
<keyword evidence="3" id="KW-0285">Flavoprotein</keyword>
<comment type="cofactor">
    <cofactor evidence="1">
        <name>FAD</name>
        <dbReference type="ChEBI" id="CHEBI:57692"/>
    </cofactor>
</comment>
<dbReference type="InterPro" id="IPR006094">
    <property type="entry name" value="Oxid_FAD_bind_N"/>
</dbReference>
<evidence type="ECO:0000256" key="4">
    <source>
        <dbReference type="ARBA" id="ARBA00022827"/>
    </source>
</evidence>
<proteinExistence type="inferred from homology"/>
<evidence type="ECO:0000256" key="1">
    <source>
        <dbReference type="ARBA" id="ARBA00001974"/>
    </source>
</evidence>
<dbReference type="InterPro" id="IPR050416">
    <property type="entry name" value="FAD-linked_Oxidoreductase"/>
</dbReference>
<comment type="similarity">
    <text evidence="2">Belongs to the oxygen-dependent FAD-linked oxidoreductase family.</text>
</comment>
<dbReference type="Pfam" id="PF01565">
    <property type="entry name" value="FAD_binding_4"/>
    <property type="match status" value="1"/>
</dbReference>
<feature type="domain" description="FAD-binding PCMH-type" evidence="6">
    <location>
        <begin position="37"/>
        <end position="210"/>
    </location>
</feature>
<evidence type="ECO:0000313" key="8">
    <source>
        <dbReference type="Proteomes" id="UP000693738"/>
    </source>
</evidence>
<dbReference type="InterPro" id="IPR016166">
    <property type="entry name" value="FAD-bd_PCMH"/>
</dbReference>
<name>A0A8J2JA91_FUSEQ</name>
<keyword evidence="5" id="KW-0560">Oxidoreductase</keyword>
<dbReference type="GO" id="GO:0016491">
    <property type="term" value="F:oxidoreductase activity"/>
    <property type="evidence" value="ECO:0007669"/>
    <property type="project" value="UniProtKB-KW"/>
</dbReference>
<evidence type="ECO:0000256" key="5">
    <source>
        <dbReference type="ARBA" id="ARBA00023002"/>
    </source>
</evidence>
<dbReference type="GO" id="GO:0071949">
    <property type="term" value="F:FAD binding"/>
    <property type="evidence" value="ECO:0007669"/>
    <property type="project" value="InterPro"/>
</dbReference>
<dbReference type="InterPro" id="IPR006093">
    <property type="entry name" value="Oxy_OxRdtase_FAD_BS"/>
</dbReference>
<reference evidence="7" key="1">
    <citation type="submission" date="2021-05" db="EMBL/GenBank/DDBJ databases">
        <authorList>
            <person name="Khan N."/>
        </authorList>
    </citation>
    <scope>NUCLEOTIDE SEQUENCE</scope>
</reference>
<evidence type="ECO:0000256" key="2">
    <source>
        <dbReference type="ARBA" id="ARBA00005466"/>
    </source>
</evidence>
<comment type="caution">
    <text evidence="7">The sequence shown here is derived from an EMBL/GenBank/DDBJ whole genome shotgun (WGS) entry which is preliminary data.</text>
</comment>
<dbReference type="Proteomes" id="UP000693738">
    <property type="component" value="Unassembled WGS sequence"/>
</dbReference>
<organism evidence="7 8">
    <name type="scientific">Fusarium equiseti</name>
    <name type="common">Fusarium scirpi</name>
    <dbReference type="NCBI Taxonomy" id="61235"/>
    <lineage>
        <taxon>Eukaryota</taxon>
        <taxon>Fungi</taxon>
        <taxon>Dikarya</taxon>
        <taxon>Ascomycota</taxon>
        <taxon>Pezizomycotina</taxon>
        <taxon>Sordariomycetes</taxon>
        <taxon>Hypocreomycetidae</taxon>
        <taxon>Hypocreales</taxon>
        <taxon>Nectriaceae</taxon>
        <taxon>Fusarium</taxon>
        <taxon>Fusarium incarnatum-equiseti species complex</taxon>
    </lineage>
</organism>
<dbReference type="AlphaFoldDB" id="A0A8J2JA91"/>